<evidence type="ECO:0000313" key="2">
    <source>
        <dbReference type="Proteomes" id="UP000031668"/>
    </source>
</evidence>
<keyword evidence="2" id="KW-1185">Reference proteome</keyword>
<dbReference type="Proteomes" id="UP000031668">
    <property type="component" value="Unassembled WGS sequence"/>
</dbReference>
<protein>
    <submittedName>
        <fullName evidence="1">Uncharacterized protein</fullName>
    </submittedName>
</protein>
<dbReference type="AlphaFoldDB" id="A0A0C2N1F9"/>
<dbReference type="EMBL" id="JWZT01000827">
    <property type="protein sequence ID" value="KII73461.1"/>
    <property type="molecule type" value="Genomic_DNA"/>
</dbReference>
<comment type="caution">
    <text evidence="1">The sequence shown here is derived from an EMBL/GenBank/DDBJ whole genome shotgun (WGS) entry which is preliminary data.</text>
</comment>
<accession>A0A0C2N1F9</accession>
<name>A0A0C2N1F9_THEKT</name>
<gene>
    <name evidence="1" type="ORF">RF11_07160</name>
</gene>
<evidence type="ECO:0000313" key="1">
    <source>
        <dbReference type="EMBL" id="KII73461.1"/>
    </source>
</evidence>
<sequence length="136" mass="16481">MTDDLVNEKRVSKEPGEEILAAKCENPQEPYICFKFRHSPQVQKLVEKFLVKNYILSKQLGLMIMIYEQRIRYYVTQKPDEWGIWYELKKILNLSVFKKLCLYYALDYEFDLPNGRLRFLDPPKELKKKYYQRIST</sequence>
<organism evidence="1 2">
    <name type="scientific">Thelohanellus kitauei</name>
    <name type="common">Myxosporean</name>
    <dbReference type="NCBI Taxonomy" id="669202"/>
    <lineage>
        <taxon>Eukaryota</taxon>
        <taxon>Metazoa</taxon>
        <taxon>Cnidaria</taxon>
        <taxon>Myxozoa</taxon>
        <taxon>Myxosporea</taxon>
        <taxon>Bivalvulida</taxon>
        <taxon>Platysporina</taxon>
        <taxon>Myxobolidae</taxon>
        <taxon>Thelohanellus</taxon>
    </lineage>
</organism>
<reference evidence="1 2" key="1">
    <citation type="journal article" date="2014" name="Genome Biol. Evol.">
        <title>The genome of the myxosporean Thelohanellus kitauei shows adaptations to nutrient acquisition within its fish host.</title>
        <authorList>
            <person name="Yang Y."/>
            <person name="Xiong J."/>
            <person name="Zhou Z."/>
            <person name="Huo F."/>
            <person name="Miao W."/>
            <person name="Ran C."/>
            <person name="Liu Y."/>
            <person name="Zhang J."/>
            <person name="Feng J."/>
            <person name="Wang M."/>
            <person name="Wang M."/>
            <person name="Wang L."/>
            <person name="Yao B."/>
        </authorList>
    </citation>
    <scope>NUCLEOTIDE SEQUENCE [LARGE SCALE GENOMIC DNA]</scope>
    <source>
        <strain evidence="1">Wuqing</strain>
    </source>
</reference>
<proteinExistence type="predicted"/>